<dbReference type="AlphaFoldDB" id="C5KZW1"/>
<evidence type="ECO:0000313" key="4">
    <source>
        <dbReference type="Proteomes" id="UP000007800"/>
    </source>
</evidence>
<dbReference type="CDD" id="cd24163">
    <property type="entry name" value="RWDD2_C"/>
    <property type="match status" value="1"/>
</dbReference>
<dbReference type="GeneID" id="9052758"/>
<feature type="domain" description="Small nuclear ribonucleoprotein Prp3 C-terminal" evidence="2">
    <location>
        <begin position="176"/>
        <end position="279"/>
    </location>
</feature>
<evidence type="ECO:0000256" key="1">
    <source>
        <dbReference type="SAM" id="MobiDB-lite"/>
    </source>
</evidence>
<dbReference type="PANTHER" id="PTHR15955:SF8">
    <property type="entry name" value="RWD DOMAIN-CONTAINING PROTEIN 2B-RELATED"/>
    <property type="match status" value="1"/>
</dbReference>
<dbReference type="PANTHER" id="PTHR15955">
    <property type="entry name" value="RWD DOMAIN CONTAINING PROTEIN 2"/>
    <property type="match status" value="1"/>
</dbReference>
<organism evidence="4">
    <name type="scientific">Perkinsus marinus (strain ATCC 50983 / TXsc)</name>
    <dbReference type="NCBI Taxonomy" id="423536"/>
    <lineage>
        <taxon>Eukaryota</taxon>
        <taxon>Sar</taxon>
        <taxon>Alveolata</taxon>
        <taxon>Perkinsozoa</taxon>
        <taxon>Perkinsea</taxon>
        <taxon>Perkinsida</taxon>
        <taxon>Perkinsidae</taxon>
        <taxon>Perkinsus</taxon>
    </lineage>
</organism>
<gene>
    <name evidence="3" type="ORF">Pmar_PMAR018460</name>
</gene>
<dbReference type="InterPro" id="IPR017359">
    <property type="entry name" value="Phi-like"/>
</dbReference>
<dbReference type="Proteomes" id="UP000007800">
    <property type="component" value="Unassembled WGS sequence"/>
</dbReference>
<keyword evidence="4" id="KW-1185">Reference proteome</keyword>
<dbReference type="InterPro" id="IPR059181">
    <property type="entry name" value="RWDD2A-B_C"/>
</dbReference>
<name>C5KZW1_PERM5</name>
<protein>
    <recommendedName>
        <fullName evidence="2">Small nuclear ribonucleoprotein Prp3 C-terminal domain-containing protein</fullName>
    </recommendedName>
</protein>
<dbReference type="OrthoDB" id="432412at2759"/>
<evidence type="ECO:0000259" key="2">
    <source>
        <dbReference type="Pfam" id="PF06544"/>
    </source>
</evidence>
<dbReference type="InterPro" id="IPR010541">
    <property type="entry name" value="Prp3_C"/>
</dbReference>
<reference evidence="3 4" key="1">
    <citation type="submission" date="2008-07" db="EMBL/GenBank/DDBJ databases">
        <authorList>
            <person name="El-Sayed N."/>
            <person name="Caler E."/>
            <person name="Inman J."/>
            <person name="Amedeo P."/>
            <person name="Hass B."/>
            <person name="Wortman J."/>
        </authorList>
    </citation>
    <scope>NUCLEOTIDE SEQUENCE [LARGE SCALE GENOMIC DNA]</scope>
    <source>
        <strain evidence="4">ATCC 50983 / TXsc</strain>
    </source>
</reference>
<evidence type="ECO:0000313" key="3">
    <source>
        <dbReference type="EMBL" id="EER09819.1"/>
    </source>
</evidence>
<dbReference type="Pfam" id="PF06544">
    <property type="entry name" value="Prp3_C"/>
    <property type="match status" value="1"/>
</dbReference>
<dbReference type="InParanoid" id="C5KZW1"/>
<dbReference type="RefSeq" id="XP_002778024.1">
    <property type="nucleotide sequence ID" value="XM_002777978.1"/>
</dbReference>
<sequence>MSAAAVAWFHLQLEEAEAICAAYEDDCDFIWLHKPEGPDDGETAYAVTVRGKVDAETSVTFMITLPHGYPSAGEEKAFPEITAVEGSENVKYKLGNLQELLAANVRSQLKSTYEFPVLAALAPISDRLTKLGEEWQTKQQEEMAAKEDYDSVVRAAVKAKKSELQKGPLMLGRRMIFFHHIRSPYKRRCIQKWANDLRLGGMSKIGFPGCIVVEGDERDVSEYVNMVSKLIWRLMEVRGDEQIPVPPGKTLDDLRKLPIEFHEYGKDEFNEVAERCREAGLEDLFLTCMQIYGGKEGASTTNKKKSKKNRNDDHH</sequence>
<feature type="region of interest" description="Disordered" evidence="1">
    <location>
        <begin position="296"/>
        <end position="315"/>
    </location>
</feature>
<proteinExistence type="predicted"/>
<dbReference type="EMBL" id="GG677981">
    <property type="protein sequence ID" value="EER09819.1"/>
    <property type="molecule type" value="Genomic_DNA"/>
</dbReference>
<accession>C5KZW1</accession>